<evidence type="ECO:0000313" key="5">
    <source>
        <dbReference type="Proteomes" id="UP000549343"/>
    </source>
</evidence>
<dbReference type="Pfam" id="PF09995">
    <property type="entry name" value="MPAB_Lcp_cat"/>
    <property type="match status" value="1"/>
</dbReference>
<feature type="domain" description="ER-bound oxygenase mpaB/mpaB'/Rubber oxygenase catalytic" evidence="2">
    <location>
        <begin position="31"/>
        <end position="270"/>
    </location>
</feature>
<reference evidence="3 6" key="1">
    <citation type="journal article" date="2019" name="Int. J. Syst. Evol. Microbiol.">
        <title>The Global Catalogue of Microorganisms (GCM) 10K type strain sequencing project: providing services to taxonomists for standard genome sequencing and annotation.</title>
        <authorList>
            <consortium name="The Broad Institute Genomics Platform"/>
            <consortium name="The Broad Institute Genome Sequencing Center for Infectious Disease"/>
            <person name="Wu L."/>
            <person name="Ma J."/>
        </authorList>
    </citation>
    <scope>NUCLEOTIDE SEQUENCE [LARGE SCALE GENOMIC DNA]</scope>
    <source>
        <strain evidence="3 6">JCM 10667</strain>
    </source>
</reference>
<dbReference type="AlphaFoldDB" id="A0A7W7IDC1"/>
<dbReference type="GO" id="GO:0016491">
    <property type="term" value="F:oxidoreductase activity"/>
    <property type="evidence" value="ECO:0007669"/>
    <property type="project" value="InterPro"/>
</dbReference>
<comment type="caution">
    <text evidence="4">The sequence shown here is derived from an EMBL/GenBank/DDBJ whole genome shotgun (WGS) entry which is preliminary data.</text>
</comment>
<evidence type="ECO:0000313" key="3">
    <source>
        <dbReference type="EMBL" id="GAA0560276.1"/>
    </source>
</evidence>
<organism evidence="4 5">
    <name type="scientific">Actinomadura livida</name>
    <dbReference type="NCBI Taxonomy" id="79909"/>
    <lineage>
        <taxon>Bacteria</taxon>
        <taxon>Bacillati</taxon>
        <taxon>Actinomycetota</taxon>
        <taxon>Actinomycetes</taxon>
        <taxon>Streptosporangiales</taxon>
        <taxon>Thermomonosporaceae</taxon>
        <taxon>Actinomadura</taxon>
    </lineage>
</organism>
<protein>
    <submittedName>
        <fullName evidence="3">Oxygenase MpaB family protein</fullName>
    </submittedName>
    <submittedName>
        <fullName evidence="4">Uncharacterized protein (DUF2236 family)</fullName>
    </submittedName>
</protein>
<feature type="region of interest" description="Disordered" evidence="1">
    <location>
        <begin position="1"/>
        <end position="23"/>
    </location>
</feature>
<dbReference type="Proteomes" id="UP001501427">
    <property type="component" value="Unassembled WGS sequence"/>
</dbReference>
<reference evidence="3" key="3">
    <citation type="submission" date="2023-12" db="EMBL/GenBank/DDBJ databases">
        <authorList>
            <person name="Sun Q."/>
            <person name="Inoue M."/>
        </authorList>
    </citation>
    <scope>NUCLEOTIDE SEQUENCE</scope>
    <source>
        <strain evidence="3">JCM 10667</strain>
    </source>
</reference>
<dbReference type="PANTHER" id="PTHR36151:SF3">
    <property type="entry name" value="ER-BOUND OXYGENASE MPAB_MPAB'_RUBBER OXYGENASE CATALYTIC DOMAIN-CONTAINING PROTEIN"/>
    <property type="match status" value="1"/>
</dbReference>
<dbReference type="InterPro" id="IPR018713">
    <property type="entry name" value="MPAB/Lcp_cat_dom"/>
</dbReference>
<accession>A0A7W7IDC1</accession>
<name>A0A7W7IDC1_9ACTN</name>
<dbReference type="EMBL" id="JACHMV010000001">
    <property type="protein sequence ID" value="MBB4775032.1"/>
    <property type="molecule type" value="Genomic_DNA"/>
</dbReference>
<evidence type="ECO:0000313" key="4">
    <source>
        <dbReference type="EMBL" id="MBB4775032.1"/>
    </source>
</evidence>
<reference evidence="4 5" key="2">
    <citation type="submission" date="2020-08" db="EMBL/GenBank/DDBJ databases">
        <title>Sequencing the genomes of 1000 actinobacteria strains.</title>
        <authorList>
            <person name="Klenk H.-P."/>
        </authorList>
    </citation>
    <scope>NUCLEOTIDE SEQUENCE [LARGE SCALE GENOMIC DNA]</scope>
    <source>
        <strain evidence="4 5">DSM 44772</strain>
    </source>
</reference>
<gene>
    <name evidence="4" type="ORF">F4557_003450</name>
    <name evidence="3" type="ORF">GCM10009546_23030</name>
</gene>
<keyword evidence="6" id="KW-1185">Reference proteome</keyword>
<dbReference type="EMBL" id="BAAAHD010000021">
    <property type="protein sequence ID" value="GAA0560276.1"/>
    <property type="molecule type" value="Genomic_DNA"/>
</dbReference>
<evidence type="ECO:0000259" key="2">
    <source>
        <dbReference type="Pfam" id="PF09995"/>
    </source>
</evidence>
<dbReference type="Proteomes" id="UP000549343">
    <property type="component" value="Unassembled WGS sequence"/>
</dbReference>
<dbReference type="RefSeq" id="WP_184884062.1">
    <property type="nucleotide sequence ID" value="NZ_BAAAHD010000021.1"/>
</dbReference>
<dbReference type="PANTHER" id="PTHR36151">
    <property type="entry name" value="BLR2777 PROTEIN"/>
    <property type="match status" value="1"/>
</dbReference>
<evidence type="ECO:0000313" key="6">
    <source>
        <dbReference type="Proteomes" id="UP001501427"/>
    </source>
</evidence>
<evidence type="ECO:0000256" key="1">
    <source>
        <dbReference type="SAM" id="MobiDB-lite"/>
    </source>
</evidence>
<proteinExistence type="predicted"/>
<sequence>MESLDTRTSPAPEPAARRPAGAIPGPSSLTWRYAGDWRGVFTSRSTLLLQVAHPVVGAGVADHSAFVEDRWGRLMRTLESANDFLGYRGEERGRTEAARLREIHKDIKGVDAEGRRYHALNPEAYLWVHATLYHGMVHTQRVFGRALEPAEEKRLFQEWRDLALALGITERHLPEDPAAFRDYFGDMVENRLENNSTVELLIELDRKPLPPPPKWPLPKAAWTGIALPPSRVLRRTGIATLPPVLRERFGLPWTTADQVRFDVFARSVRAAGAATPERLLYSPIAARAARRARRAPGG</sequence>